<feature type="compositionally biased region" description="Basic and acidic residues" evidence="13">
    <location>
        <begin position="108"/>
        <end position="122"/>
    </location>
</feature>
<sequence>RWWRPNDRHGNSTALPCYLTSDRDRFSVYLDVKHFSPEELTVKVIEGYLEIRGKHGERQDDHGYISRLFHRRYRLPSNVDQSSFTCSLSPDGLLTLCAPKVTSGADVTRSDRSIPVTRDDKPGSGPSS</sequence>
<keyword evidence="5" id="KW-0273">Eye lens protein</keyword>
<dbReference type="PIRSF" id="PIRSF036514">
    <property type="entry name" value="Sm_HSP_B1"/>
    <property type="match status" value="1"/>
</dbReference>
<dbReference type="GO" id="GO:0005634">
    <property type="term" value="C:nucleus"/>
    <property type="evidence" value="ECO:0007669"/>
    <property type="project" value="UniProtKB-SubCell"/>
</dbReference>
<dbReference type="SUPFAM" id="SSF49764">
    <property type="entry name" value="HSP20-like chaperones"/>
    <property type="match status" value="1"/>
</dbReference>
<dbReference type="GO" id="GO:0005737">
    <property type="term" value="C:cytoplasm"/>
    <property type="evidence" value="ECO:0007669"/>
    <property type="project" value="UniProtKB-SubCell"/>
</dbReference>
<dbReference type="InterPro" id="IPR002068">
    <property type="entry name" value="A-crystallin/Hsp20_dom"/>
</dbReference>
<dbReference type="GO" id="GO:0042026">
    <property type="term" value="P:protein refolding"/>
    <property type="evidence" value="ECO:0007669"/>
    <property type="project" value="TreeGrafter"/>
</dbReference>
<dbReference type="AlphaFoldDB" id="A0A3B3S9I2"/>
<evidence type="ECO:0000256" key="13">
    <source>
        <dbReference type="SAM" id="MobiDB-lite"/>
    </source>
</evidence>
<evidence type="ECO:0000256" key="6">
    <source>
        <dbReference type="ARBA" id="ARBA00022723"/>
    </source>
</evidence>
<dbReference type="PROSITE" id="PS01031">
    <property type="entry name" value="SHSP"/>
    <property type="match status" value="1"/>
</dbReference>
<evidence type="ECO:0000256" key="5">
    <source>
        <dbReference type="ARBA" id="ARBA00022613"/>
    </source>
</evidence>
<evidence type="ECO:0000313" key="15">
    <source>
        <dbReference type="Ensembl" id="ENSPKIP00000027399.1"/>
    </source>
</evidence>
<dbReference type="InterPro" id="IPR055269">
    <property type="entry name" value="Alpha-crystallin/HSP_16"/>
</dbReference>
<dbReference type="STRING" id="1676925.ENSPKIP00000027399"/>
<reference evidence="15" key="1">
    <citation type="submission" date="2025-08" db="UniProtKB">
        <authorList>
            <consortium name="Ensembl"/>
        </authorList>
    </citation>
    <scope>IDENTIFICATION</scope>
</reference>
<dbReference type="Pfam" id="PF00011">
    <property type="entry name" value="HSP20"/>
    <property type="match status" value="1"/>
</dbReference>
<evidence type="ECO:0000256" key="2">
    <source>
        <dbReference type="ARBA" id="ARBA00004496"/>
    </source>
</evidence>
<feature type="binding site" evidence="10">
    <location>
        <position position="62"/>
    </location>
    <ligand>
        <name>Zn(2+)</name>
        <dbReference type="ChEBI" id="CHEBI:29105"/>
        <label>1</label>
    </ligand>
</feature>
<keyword evidence="8" id="KW-0539">Nucleus</keyword>
<name>A0A3B3S9I2_9TELE</name>
<evidence type="ECO:0000313" key="16">
    <source>
        <dbReference type="Proteomes" id="UP000261540"/>
    </source>
</evidence>
<organism evidence="15 16">
    <name type="scientific">Paramormyrops kingsleyae</name>
    <dbReference type="NCBI Taxonomy" id="1676925"/>
    <lineage>
        <taxon>Eukaryota</taxon>
        <taxon>Metazoa</taxon>
        <taxon>Chordata</taxon>
        <taxon>Craniata</taxon>
        <taxon>Vertebrata</taxon>
        <taxon>Euteleostomi</taxon>
        <taxon>Actinopterygii</taxon>
        <taxon>Neopterygii</taxon>
        <taxon>Teleostei</taxon>
        <taxon>Osteoglossocephala</taxon>
        <taxon>Osteoglossomorpha</taxon>
        <taxon>Osteoglossiformes</taxon>
        <taxon>Mormyridae</taxon>
        <taxon>Paramormyrops</taxon>
    </lineage>
</organism>
<proteinExistence type="inferred from homology"/>
<feature type="binding site" evidence="10">
    <location>
        <position position="57"/>
    </location>
    <ligand>
        <name>Zn(2+)</name>
        <dbReference type="ChEBI" id="CHEBI:29105"/>
        <label>1</label>
    </ligand>
</feature>
<dbReference type="InterPro" id="IPR001436">
    <property type="entry name" value="Alpha-crystallin/sHSP_animal"/>
</dbReference>
<reference evidence="15" key="2">
    <citation type="submission" date="2025-09" db="UniProtKB">
        <authorList>
            <consortium name="Ensembl"/>
        </authorList>
    </citation>
    <scope>IDENTIFICATION</scope>
</reference>
<gene>
    <name evidence="15" type="primary">CRYAA</name>
</gene>
<dbReference type="GO" id="GO:0046872">
    <property type="term" value="F:metal ion binding"/>
    <property type="evidence" value="ECO:0007669"/>
    <property type="project" value="UniProtKB-KW"/>
</dbReference>
<feature type="binding site" evidence="10">
    <location>
        <position position="55"/>
    </location>
    <ligand>
        <name>Zn(2+)</name>
        <dbReference type="ChEBI" id="CHEBI:29105"/>
        <label>1</label>
    </ligand>
</feature>
<evidence type="ECO:0000256" key="12">
    <source>
        <dbReference type="RuleBase" id="RU003616"/>
    </source>
</evidence>
<dbReference type="PRINTS" id="PR00299">
    <property type="entry name" value="ACRYSTALLIN"/>
</dbReference>
<accession>A0A3B3S9I2</accession>
<keyword evidence="16" id="KW-1185">Reference proteome</keyword>
<dbReference type="GO" id="GO:0009408">
    <property type="term" value="P:response to heat"/>
    <property type="evidence" value="ECO:0007669"/>
    <property type="project" value="TreeGrafter"/>
</dbReference>
<dbReference type="GO" id="GO:0043066">
    <property type="term" value="P:negative regulation of apoptotic process"/>
    <property type="evidence" value="ECO:0007669"/>
    <property type="project" value="TreeGrafter"/>
</dbReference>
<feature type="domain" description="SHSP" evidence="14">
    <location>
        <begin position="8"/>
        <end position="117"/>
    </location>
</feature>
<dbReference type="Gene3D" id="2.60.40.790">
    <property type="match status" value="1"/>
</dbReference>
<keyword evidence="4" id="KW-0963">Cytoplasm</keyword>
<dbReference type="PANTHER" id="PTHR45640:SF14">
    <property type="entry name" value="ALPHA-CRYSTALLIN A CHAIN"/>
    <property type="match status" value="1"/>
</dbReference>
<dbReference type="Ensembl" id="ENSPKIT00000008166.1">
    <property type="protein sequence ID" value="ENSPKIP00000027399.1"/>
    <property type="gene ID" value="ENSPKIG00000009453.1"/>
</dbReference>
<keyword evidence="7 10" id="KW-0862">Zinc</keyword>
<evidence type="ECO:0000256" key="10">
    <source>
        <dbReference type="PIRSR" id="PIRSR036514-1"/>
    </source>
</evidence>
<dbReference type="GO" id="GO:0005212">
    <property type="term" value="F:structural constituent of eye lens"/>
    <property type="evidence" value="ECO:0007669"/>
    <property type="project" value="UniProtKB-KW"/>
</dbReference>
<dbReference type="GeneTree" id="ENSGT00940000160159"/>
<dbReference type="PANTHER" id="PTHR45640">
    <property type="entry name" value="HEAT SHOCK PROTEIN HSP-12.2-RELATED"/>
    <property type="match status" value="1"/>
</dbReference>
<dbReference type="InterPro" id="IPR008978">
    <property type="entry name" value="HSP20-like_chaperone"/>
</dbReference>
<dbReference type="Proteomes" id="UP000261540">
    <property type="component" value="Unplaced"/>
</dbReference>
<evidence type="ECO:0000256" key="4">
    <source>
        <dbReference type="ARBA" id="ARBA00022490"/>
    </source>
</evidence>
<comment type="similarity">
    <text evidence="9 11 12">Belongs to the small heat shock protein (HSP20) family.</text>
</comment>
<comment type="subcellular location">
    <subcellularLocation>
        <location evidence="2">Cytoplasm</location>
    </subcellularLocation>
    <subcellularLocation>
        <location evidence="1">Nucleus</location>
    </subcellularLocation>
</comment>
<evidence type="ECO:0000256" key="9">
    <source>
        <dbReference type="PIRNR" id="PIRNR036514"/>
    </source>
</evidence>
<evidence type="ECO:0000256" key="8">
    <source>
        <dbReference type="ARBA" id="ARBA00023242"/>
    </source>
</evidence>
<feature type="region of interest" description="Disordered" evidence="13">
    <location>
        <begin position="103"/>
        <end position="128"/>
    </location>
</feature>
<dbReference type="GO" id="GO:0002088">
    <property type="term" value="P:lens development in camera-type eye"/>
    <property type="evidence" value="ECO:0007669"/>
    <property type="project" value="TreeGrafter"/>
</dbReference>
<evidence type="ECO:0000256" key="1">
    <source>
        <dbReference type="ARBA" id="ARBA00004123"/>
    </source>
</evidence>
<keyword evidence="6 10" id="KW-0479">Metal-binding</keyword>
<dbReference type="GO" id="GO:0051082">
    <property type="term" value="F:unfolded protein binding"/>
    <property type="evidence" value="ECO:0007669"/>
    <property type="project" value="TreeGrafter"/>
</dbReference>
<protein>
    <recommendedName>
        <fullName evidence="3">Alpha-crystallin A chain</fullName>
    </recommendedName>
</protein>
<evidence type="ECO:0000259" key="14">
    <source>
        <dbReference type="PROSITE" id="PS01031"/>
    </source>
</evidence>
<evidence type="ECO:0000256" key="11">
    <source>
        <dbReference type="PROSITE-ProRule" id="PRU00285"/>
    </source>
</evidence>
<evidence type="ECO:0000256" key="7">
    <source>
        <dbReference type="ARBA" id="ARBA00022833"/>
    </source>
</evidence>
<evidence type="ECO:0000256" key="3">
    <source>
        <dbReference type="ARBA" id="ARBA00018827"/>
    </source>
</evidence>